<feature type="domain" description="GAF" evidence="2">
    <location>
        <begin position="22"/>
        <end position="170"/>
    </location>
</feature>
<feature type="compositionally biased region" description="Low complexity" evidence="1">
    <location>
        <begin position="189"/>
        <end position="199"/>
    </location>
</feature>
<dbReference type="Proteomes" id="UP001596422">
    <property type="component" value="Unassembled WGS sequence"/>
</dbReference>
<sequence>MTTSSFSESLIGIVADLSRDLPVSQRYRRLLEAMLRLFPCDAAALLQLEGEQLKPLAIEGLSDDTMGRRFRIDEHPRLAKLLRSREPVRFAADSPLPDPYDGLVETLDHQLHVHDCMGASLYIDERPWGVLTLDALQPETFDRIDPVELRTFIGLTEATVKAAARMALLEAGRSASTRWPGRCRKRAGPPRSSAAARRFAGCRRRSRSSPVPA</sequence>
<feature type="region of interest" description="Disordered" evidence="1">
    <location>
        <begin position="179"/>
        <end position="213"/>
    </location>
</feature>
<evidence type="ECO:0000259" key="2">
    <source>
        <dbReference type="SMART" id="SM00065"/>
    </source>
</evidence>
<accession>A0ABW1ZZY6</accession>
<organism evidence="3 4">
    <name type="scientific">Marinobacterium aestuariivivens</name>
    <dbReference type="NCBI Taxonomy" id="1698799"/>
    <lineage>
        <taxon>Bacteria</taxon>
        <taxon>Pseudomonadati</taxon>
        <taxon>Pseudomonadota</taxon>
        <taxon>Gammaproteobacteria</taxon>
        <taxon>Oceanospirillales</taxon>
        <taxon>Oceanospirillaceae</taxon>
        <taxon>Marinobacterium</taxon>
    </lineage>
</organism>
<evidence type="ECO:0000313" key="3">
    <source>
        <dbReference type="EMBL" id="MFC6670760.1"/>
    </source>
</evidence>
<proteinExistence type="predicted"/>
<dbReference type="SMART" id="SM00065">
    <property type="entry name" value="GAF"/>
    <property type="match status" value="1"/>
</dbReference>
<gene>
    <name evidence="3" type="ORF">ACFQDL_12275</name>
</gene>
<evidence type="ECO:0000256" key="1">
    <source>
        <dbReference type="SAM" id="MobiDB-lite"/>
    </source>
</evidence>
<dbReference type="InterPro" id="IPR029016">
    <property type="entry name" value="GAF-like_dom_sf"/>
</dbReference>
<dbReference type="InterPro" id="IPR003018">
    <property type="entry name" value="GAF"/>
</dbReference>
<dbReference type="RefSeq" id="WP_379909261.1">
    <property type="nucleotide sequence ID" value="NZ_JBHSWE010000001.1"/>
</dbReference>
<evidence type="ECO:0000313" key="4">
    <source>
        <dbReference type="Proteomes" id="UP001596422"/>
    </source>
</evidence>
<keyword evidence="4" id="KW-1185">Reference proteome</keyword>
<dbReference type="EMBL" id="JBHSWE010000001">
    <property type="protein sequence ID" value="MFC6670760.1"/>
    <property type="molecule type" value="Genomic_DNA"/>
</dbReference>
<name>A0ABW1ZZY6_9GAMM</name>
<dbReference type="Pfam" id="PF01590">
    <property type="entry name" value="GAF"/>
    <property type="match status" value="1"/>
</dbReference>
<reference evidence="4" key="1">
    <citation type="journal article" date="2019" name="Int. J. Syst. Evol. Microbiol.">
        <title>The Global Catalogue of Microorganisms (GCM) 10K type strain sequencing project: providing services to taxonomists for standard genome sequencing and annotation.</title>
        <authorList>
            <consortium name="The Broad Institute Genomics Platform"/>
            <consortium name="The Broad Institute Genome Sequencing Center for Infectious Disease"/>
            <person name="Wu L."/>
            <person name="Ma J."/>
        </authorList>
    </citation>
    <scope>NUCLEOTIDE SEQUENCE [LARGE SCALE GENOMIC DNA]</scope>
    <source>
        <strain evidence="4">NBRC 111756</strain>
    </source>
</reference>
<dbReference type="Gene3D" id="3.30.450.40">
    <property type="match status" value="1"/>
</dbReference>
<protein>
    <submittedName>
        <fullName evidence="3">GAF domain-containing protein</fullName>
    </submittedName>
</protein>
<dbReference type="SUPFAM" id="SSF55781">
    <property type="entry name" value="GAF domain-like"/>
    <property type="match status" value="1"/>
</dbReference>
<comment type="caution">
    <text evidence="3">The sequence shown here is derived from an EMBL/GenBank/DDBJ whole genome shotgun (WGS) entry which is preliminary data.</text>
</comment>